<keyword evidence="5 6" id="KW-0378">Hydrolase</keyword>
<evidence type="ECO:0000256" key="3">
    <source>
        <dbReference type="ARBA" id="ARBA00022722"/>
    </source>
</evidence>
<feature type="binding site" evidence="6">
    <location>
        <position position="34"/>
    </location>
    <ligand>
        <name>Mg(2+)</name>
        <dbReference type="ChEBI" id="CHEBI:18420"/>
    </ligand>
</feature>
<dbReference type="CDD" id="cd06559">
    <property type="entry name" value="Endonuclease_V"/>
    <property type="match status" value="1"/>
</dbReference>
<dbReference type="GO" id="GO:0016891">
    <property type="term" value="F:RNA endonuclease activity producing 5'-phosphomonoesters, hydrolytic mechanism"/>
    <property type="evidence" value="ECO:0007669"/>
    <property type="project" value="TreeGrafter"/>
</dbReference>
<keyword evidence="6" id="KW-0234">DNA repair</keyword>
<comment type="cofactor">
    <cofactor evidence="6">
        <name>Mg(2+)</name>
        <dbReference type="ChEBI" id="CHEBI:18420"/>
    </cofactor>
</comment>
<dbReference type="EMBL" id="CP017415">
    <property type="protein sequence ID" value="AOU99436.1"/>
    <property type="molecule type" value="Genomic_DNA"/>
</dbReference>
<keyword evidence="6" id="KW-0227">DNA damage</keyword>
<evidence type="ECO:0000313" key="7">
    <source>
        <dbReference type="EMBL" id="AOU99436.1"/>
    </source>
</evidence>
<comment type="subcellular location">
    <subcellularLocation>
        <location evidence="1 6">Cytoplasm</location>
    </subcellularLocation>
</comment>
<reference evidence="8" key="1">
    <citation type="submission" date="2016-09" db="EMBL/GenBank/DDBJ databases">
        <title>Acidihalobacter prosperus F5.</title>
        <authorList>
            <person name="Khaleque H.N."/>
            <person name="Ramsay J.P."/>
            <person name="Kaksonen A.H."/>
            <person name="Boxall N.J."/>
            <person name="Watkin E.L.J."/>
        </authorList>
    </citation>
    <scope>NUCLEOTIDE SEQUENCE [LARGE SCALE GENOMIC DNA]</scope>
    <source>
        <strain evidence="8">F5</strain>
    </source>
</reference>
<gene>
    <name evidence="6" type="primary">nfi</name>
    <name evidence="7" type="ORF">BI364_00490</name>
</gene>
<name>A0A1D8ISI7_9GAMM</name>
<keyword evidence="4 6" id="KW-0255">Endonuclease</keyword>
<dbReference type="InterPro" id="IPR007581">
    <property type="entry name" value="Endonuclease-V"/>
</dbReference>
<protein>
    <recommendedName>
        <fullName evidence="6">Endonuclease V</fullName>
        <ecNumber evidence="6">3.1.21.7</ecNumber>
    </recommendedName>
    <alternativeName>
        <fullName evidence="6">Deoxyinosine 3'endonuclease</fullName>
    </alternativeName>
    <alternativeName>
        <fullName evidence="6">Deoxyribonuclease V</fullName>
        <shortName evidence="6">DNase V</shortName>
    </alternativeName>
</protein>
<sequence length="223" mass="24011">MVDPAEARRIQVRLCTAVSLMDDFGVLRQVAGVDVGFEEGGAITRAAVVVLQWPSLVLVEQILARRPTQFPYVPGLLSFRELPAVLDAFERLSRYPDLVFCDGQGVAHPRGLGIAAHLGVLTGLPCIGVGKSRLVGTHAEVANERGASTPLYLGDARIGCVLRSRKGVRPLFISPGHRVSQETAPRLVMQALTRFRLPEPIRAAHRLASAPAIARAAARMSGR</sequence>
<dbReference type="AlphaFoldDB" id="A0A1D8ISI7"/>
<evidence type="ECO:0000256" key="1">
    <source>
        <dbReference type="ARBA" id="ARBA00004496"/>
    </source>
</evidence>
<accession>A0A1D8ISI7</accession>
<feature type="site" description="Interaction with target DNA" evidence="6">
    <location>
        <position position="72"/>
    </location>
</feature>
<comment type="function">
    <text evidence="6">DNA repair enzyme involved in the repair of deaminated bases. Selectively cleaves double-stranded DNA at the second phosphodiester bond 3' to a deoxyinosine leaving behind the intact lesion on the nicked DNA.</text>
</comment>
<dbReference type="Proteomes" id="UP000095401">
    <property type="component" value="Chromosome"/>
</dbReference>
<dbReference type="GO" id="GO:0006281">
    <property type="term" value="P:DNA repair"/>
    <property type="evidence" value="ECO:0007669"/>
    <property type="project" value="UniProtKB-UniRule"/>
</dbReference>
<dbReference type="HAMAP" id="MF_00801">
    <property type="entry name" value="Endonuclease_5"/>
    <property type="match status" value="1"/>
</dbReference>
<dbReference type="GO" id="GO:0043737">
    <property type="term" value="F:deoxyribonuclease V activity"/>
    <property type="evidence" value="ECO:0007669"/>
    <property type="project" value="UniProtKB-UniRule"/>
</dbReference>
<feature type="binding site" evidence="6">
    <location>
        <position position="102"/>
    </location>
    <ligand>
        <name>Mg(2+)</name>
        <dbReference type="ChEBI" id="CHEBI:18420"/>
    </ligand>
</feature>
<dbReference type="GO" id="GO:0000287">
    <property type="term" value="F:magnesium ion binding"/>
    <property type="evidence" value="ECO:0007669"/>
    <property type="project" value="UniProtKB-UniRule"/>
</dbReference>
<evidence type="ECO:0000256" key="2">
    <source>
        <dbReference type="ARBA" id="ARBA00022490"/>
    </source>
</evidence>
<evidence type="ECO:0000256" key="5">
    <source>
        <dbReference type="ARBA" id="ARBA00022801"/>
    </source>
</evidence>
<comment type="similarity">
    <text evidence="6">Belongs to the endonuclease V family.</text>
</comment>
<evidence type="ECO:0000256" key="6">
    <source>
        <dbReference type="HAMAP-Rule" id="MF_00801"/>
    </source>
</evidence>
<dbReference type="PANTHER" id="PTHR28511">
    <property type="entry name" value="ENDONUCLEASE V"/>
    <property type="match status" value="1"/>
</dbReference>
<dbReference type="PANTHER" id="PTHR28511:SF1">
    <property type="entry name" value="ENDONUCLEASE V"/>
    <property type="match status" value="1"/>
</dbReference>
<keyword evidence="2 6" id="KW-0963">Cytoplasm</keyword>
<dbReference type="GO" id="GO:0005737">
    <property type="term" value="C:cytoplasm"/>
    <property type="evidence" value="ECO:0007669"/>
    <property type="project" value="UniProtKB-SubCell"/>
</dbReference>
<evidence type="ECO:0000313" key="8">
    <source>
        <dbReference type="Proteomes" id="UP000095401"/>
    </source>
</evidence>
<dbReference type="Gene3D" id="3.30.2170.10">
    <property type="entry name" value="archaeoglobus fulgidus dsm 4304 superfamily"/>
    <property type="match status" value="1"/>
</dbReference>
<keyword evidence="8" id="KW-1185">Reference proteome</keyword>
<proteinExistence type="inferred from homology"/>
<dbReference type="Pfam" id="PF04493">
    <property type="entry name" value="Endonuclease_5"/>
    <property type="match status" value="1"/>
</dbReference>
<keyword evidence="6" id="KW-0479">Metal-binding</keyword>
<dbReference type="EC" id="3.1.21.7" evidence="6"/>
<keyword evidence="3 6" id="KW-0540">Nuclease</keyword>
<evidence type="ECO:0000256" key="4">
    <source>
        <dbReference type="ARBA" id="ARBA00022759"/>
    </source>
</evidence>
<organism evidence="7 8">
    <name type="scientific">Acidihalobacter yilgarnensis</name>
    <dbReference type="NCBI Taxonomy" id="2819280"/>
    <lineage>
        <taxon>Bacteria</taxon>
        <taxon>Pseudomonadati</taxon>
        <taxon>Pseudomonadota</taxon>
        <taxon>Gammaproteobacteria</taxon>
        <taxon>Chromatiales</taxon>
        <taxon>Ectothiorhodospiraceae</taxon>
        <taxon>Acidihalobacter</taxon>
    </lineage>
</organism>
<keyword evidence="6" id="KW-0460">Magnesium</keyword>
<dbReference type="GO" id="GO:0003727">
    <property type="term" value="F:single-stranded RNA binding"/>
    <property type="evidence" value="ECO:0007669"/>
    <property type="project" value="TreeGrafter"/>
</dbReference>
<dbReference type="NCBIfam" id="NF008629">
    <property type="entry name" value="PRK11617.1"/>
    <property type="match status" value="1"/>
</dbReference>
<comment type="catalytic activity">
    <reaction evidence="6">
        <text>Endonucleolytic cleavage at apurinic or apyrimidinic sites to products with a 5'-phosphate.</text>
        <dbReference type="EC" id="3.1.21.7"/>
    </reaction>
</comment>
<dbReference type="KEGG" id="aprs:BI364_00490"/>